<sequence length="634" mass="69751">MKIPTKRTSREIHAGFQNNNGNPRSAVPLQNVYVDTTAPTVSTSNSSLQTDKALVTSKSWGNTTAEETVTQYLNDITTQHTSTNTEADEPDVSYSFNITSAYEPGAGNVSAVADGDDTHFDDDSATLPTPNSSTTALPNECSHPCNGQDQYGNSWTGCPGHYVKRPCPNRALGEAKWFCDLYGNSFIGDTPDYGNCTHTWIEEVHEEISAGTDAVKIARYVQKSANHTSFFGHELQDVMEILKSTFELHMKQVVWEYPAIRLNKSAIFTSSATGIVDKLLVSKFGLQQLVEAQRVSLGLVLNKLSASVGFTLASLAADLGDNFKYNITFKNNTAVLFGVGVFDANSSVNRFVFPPEEGHSTSHITVDAGVLRRPRSVGMILDSEPAALLFPPTRNNFRDPAGQAKILNSVLISYSIQDASKAAVKSFRTRTADGAVQILLRHVKVAKGPREVVIRRRLHPGEESTAVLGSARDAGLWDEAGCRVEASDETQTRCVCSHLSTFAVLMDVHDYVVHTRREDEHRQERVLMSAWGSRDISLLSRQDLHQFLGGDLFRSGRCATLLVPSRFLLDDCRGPPPVSYGCESVRHWPRLQTLVPDGGIWSSGTHPNPHSPHVHLERRESLWEGRAVRELCLT</sequence>
<dbReference type="Pfam" id="PF01825">
    <property type="entry name" value="GPS"/>
    <property type="match status" value="1"/>
</dbReference>
<dbReference type="STRING" id="105785.A0A2J7RLD8"/>
<dbReference type="EMBL" id="NEVH01002690">
    <property type="protein sequence ID" value="PNF41648.1"/>
    <property type="molecule type" value="Genomic_DNA"/>
</dbReference>
<dbReference type="Gene3D" id="2.60.220.50">
    <property type="match status" value="1"/>
</dbReference>
<comment type="caution">
    <text evidence="8">The sequence shown here is derived from an EMBL/GenBank/DDBJ whole genome shotgun (WGS) entry which is preliminary data.</text>
</comment>
<dbReference type="InterPro" id="IPR000203">
    <property type="entry name" value="GPS"/>
</dbReference>
<dbReference type="PANTHER" id="PTHR12011:SF347">
    <property type="entry name" value="FI21270P1-RELATED"/>
    <property type="match status" value="1"/>
</dbReference>
<evidence type="ECO:0000256" key="2">
    <source>
        <dbReference type="ARBA" id="ARBA00022692"/>
    </source>
</evidence>
<dbReference type="AlphaFoldDB" id="A0A2J7RLD8"/>
<dbReference type="GO" id="GO:0005886">
    <property type="term" value="C:plasma membrane"/>
    <property type="evidence" value="ECO:0007669"/>
    <property type="project" value="TreeGrafter"/>
</dbReference>
<feature type="domain" description="GAIN-B" evidence="7">
    <location>
        <begin position="325"/>
        <end position="512"/>
    </location>
</feature>
<dbReference type="PANTHER" id="PTHR12011">
    <property type="entry name" value="ADHESION G-PROTEIN COUPLED RECEPTOR"/>
    <property type="match status" value="1"/>
</dbReference>
<keyword evidence="5" id="KW-1015">Disulfide bond</keyword>
<protein>
    <recommendedName>
        <fullName evidence="7">GAIN-B domain-containing protein</fullName>
    </recommendedName>
</protein>
<evidence type="ECO:0000256" key="3">
    <source>
        <dbReference type="ARBA" id="ARBA00022989"/>
    </source>
</evidence>
<reference evidence="8 9" key="1">
    <citation type="submission" date="2017-12" db="EMBL/GenBank/DDBJ databases">
        <title>Hemimetabolous genomes reveal molecular basis of termite eusociality.</title>
        <authorList>
            <person name="Harrison M.C."/>
            <person name="Jongepier E."/>
            <person name="Robertson H.M."/>
            <person name="Arning N."/>
            <person name="Bitard-Feildel T."/>
            <person name="Chao H."/>
            <person name="Childers C.P."/>
            <person name="Dinh H."/>
            <person name="Doddapaneni H."/>
            <person name="Dugan S."/>
            <person name="Gowin J."/>
            <person name="Greiner C."/>
            <person name="Han Y."/>
            <person name="Hu H."/>
            <person name="Hughes D.S.T."/>
            <person name="Huylmans A.-K."/>
            <person name="Kemena C."/>
            <person name="Kremer L.P.M."/>
            <person name="Lee S.L."/>
            <person name="Lopez-Ezquerra A."/>
            <person name="Mallet L."/>
            <person name="Monroy-Kuhn J.M."/>
            <person name="Moser A."/>
            <person name="Murali S.C."/>
            <person name="Muzny D.M."/>
            <person name="Otani S."/>
            <person name="Piulachs M.-D."/>
            <person name="Poelchau M."/>
            <person name="Qu J."/>
            <person name="Schaub F."/>
            <person name="Wada-Katsumata A."/>
            <person name="Worley K.C."/>
            <person name="Xie Q."/>
            <person name="Ylla G."/>
            <person name="Poulsen M."/>
            <person name="Gibbs R.A."/>
            <person name="Schal C."/>
            <person name="Richards S."/>
            <person name="Belles X."/>
            <person name="Korb J."/>
            <person name="Bornberg-Bauer E."/>
        </authorList>
    </citation>
    <scope>NUCLEOTIDE SEQUENCE [LARGE SCALE GENOMIC DNA]</scope>
    <source>
        <tissue evidence="8">Whole body</tissue>
    </source>
</reference>
<keyword evidence="3" id="KW-1133">Transmembrane helix</keyword>
<keyword evidence="4" id="KW-0472">Membrane</keyword>
<evidence type="ECO:0000256" key="1">
    <source>
        <dbReference type="ARBA" id="ARBA00004370"/>
    </source>
</evidence>
<feature type="region of interest" description="Disordered" evidence="6">
    <location>
        <begin position="1"/>
        <end position="26"/>
    </location>
</feature>
<dbReference type="InterPro" id="IPR057244">
    <property type="entry name" value="GAIN_B"/>
</dbReference>
<evidence type="ECO:0000259" key="7">
    <source>
        <dbReference type="PROSITE" id="PS50221"/>
    </source>
</evidence>
<dbReference type="PROSITE" id="PS50221">
    <property type="entry name" value="GAIN_B"/>
    <property type="match status" value="1"/>
</dbReference>
<accession>A0A2J7RLD8</accession>
<dbReference type="Gene3D" id="4.10.1240.10">
    <property type="entry name" value="GPCR, family 2, extracellular hormone receptor domain"/>
    <property type="match status" value="1"/>
</dbReference>
<gene>
    <name evidence="8" type="ORF">B7P43_G07626</name>
</gene>
<proteinExistence type="predicted"/>
<dbReference type="InterPro" id="IPR036445">
    <property type="entry name" value="GPCR_2_extracell_dom_sf"/>
</dbReference>
<evidence type="ECO:0000256" key="6">
    <source>
        <dbReference type="SAM" id="MobiDB-lite"/>
    </source>
</evidence>
<dbReference type="Proteomes" id="UP000235965">
    <property type="component" value="Unassembled WGS sequence"/>
</dbReference>
<evidence type="ECO:0000256" key="5">
    <source>
        <dbReference type="ARBA" id="ARBA00023157"/>
    </source>
</evidence>
<dbReference type="InParanoid" id="A0A2J7RLD8"/>
<keyword evidence="9" id="KW-1185">Reference proteome</keyword>
<dbReference type="InterPro" id="IPR046338">
    <property type="entry name" value="GAIN_dom_sf"/>
</dbReference>
<keyword evidence="2" id="KW-0812">Transmembrane</keyword>
<name>A0A2J7RLD8_9NEOP</name>
<evidence type="ECO:0000313" key="9">
    <source>
        <dbReference type="Proteomes" id="UP000235965"/>
    </source>
</evidence>
<dbReference type="SMART" id="SM00303">
    <property type="entry name" value="GPS"/>
    <property type="match status" value="1"/>
</dbReference>
<comment type="subcellular location">
    <subcellularLocation>
        <location evidence="1">Membrane</location>
    </subcellularLocation>
</comment>
<evidence type="ECO:0000256" key="4">
    <source>
        <dbReference type="ARBA" id="ARBA00023136"/>
    </source>
</evidence>
<dbReference type="GO" id="GO:0004930">
    <property type="term" value="F:G protein-coupled receptor activity"/>
    <property type="evidence" value="ECO:0007669"/>
    <property type="project" value="InterPro"/>
</dbReference>
<organism evidence="8 9">
    <name type="scientific">Cryptotermes secundus</name>
    <dbReference type="NCBI Taxonomy" id="105785"/>
    <lineage>
        <taxon>Eukaryota</taxon>
        <taxon>Metazoa</taxon>
        <taxon>Ecdysozoa</taxon>
        <taxon>Arthropoda</taxon>
        <taxon>Hexapoda</taxon>
        <taxon>Insecta</taxon>
        <taxon>Pterygota</taxon>
        <taxon>Neoptera</taxon>
        <taxon>Polyneoptera</taxon>
        <taxon>Dictyoptera</taxon>
        <taxon>Blattodea</taxon>
        <taxon>Blattoidea</taxon>
        <taxon>Termitoidae</taxon>
        <taxon>Kalotermitidae</taxon>
        <taxon>Cryptotermitinae</taxon>
        <taxon>Cryptotermes</taxon>
    </lineage>
</organism>
<evidence type="ECO:0000313" key="8">
    <source>
        <dbReference type="EMBL" id="PNF41648.1"/>
    </source>
</evidence>